<evidence type="ECO:0000256" key="2">
    <source>
        <dbReference type="SAM" id="MobiDB-lite"/>
    </source>
</evidence>
<comment type="caution">
    <text evidence="3">The sequence shown here is derived from an EMBL/GenBank/DDBJ whole genome shotgun (WGS) entry which is preliminary data.</text>
</comment>
<evidence type="ECO:0000313" key="4">
    <source>
        <dbReference type="Proteomes" id="UP000523007"/>
    </source>
</evidence>
<feature type="repeat" description="WD" evidence="1">
    <location>
        <begin position="64"/>
        <end position="94"/>
    </location>
</feature>
<dbReference type="InterPro" id="IPR015943">
    <property type="entry name" value="WD40/YVTN_repeat-like_dom_sf"/>
</dbReference>
<feature type="compositionally biased region" description="Acidic residues" evidence="2">
    <location>
        <begin position="327"/>
        <end position="338"/>
    </location>
</feature>
<keyword evidence="4" id="KW-1185">Reference proteome</keyword>
<dbReference type="RefSeq" id="WP_184574585.1">
    <property type="nucleotide sequence ID" value="NZ_JACHJT010000001.1"/>
</dbReference>
<evidence type="ECO:0000313" key="3">
    <source>
        <dbReference type="EMBL" id="MBB4929819.1"/>
    </source>
</evidence>
<name>A0A7W7W1J8_9ACTN</name>
<dbReference type="PROSITE" id="PS50082">
    <property type="entry name" value="WD_REPEATS_2"/>
    <property type="match status" value="1"/>
</dbReference>
<reference evidence="3 4" key="1">
    <citation type="submission" date="2020-08" db="EMBL/GenBank/DDBJ databases">
        <title>Sequencing the genomes of 1000 actinobacteria strains.</title>
        <authorList>
            <person name="Klenk H.-P."/>
        </authorList>
    </citation>
    <scope>NUCLEOTIDE SEQUENCE [LARGE SCALE GENOMIC DNA]</scope>
    <source>
        <strain evidence="3 4">DSM 102030</strain>
    </source>
</reference>
<dbReference type="InterPro" id="IPR001680">
    <property type="entry name" value="WD40_rpt"/>
</dbReference>
<protein>
    <submittedName>
        <fullName evidence="3">WD40 repeat protein</fullName>
    </submittedName>
</protein>
<evidence type="ECO:0000256" key="1">
    <source>
        <dbReference type="PROSITE-ProRule" id="PRU00221"/>
    </source>
</evidence>
<dbReference type="Proteomes" id="UP000523007">
    <property type="component" value="Unassembled WGS sequence"/>
</dbReference>
<gene>
    <name evidence="3" type="ORF">F4561_000639</name>
</gene>
<dbReference type="InterPro" id="IPR011044">
    <property type="entry name" value="Quino_amine_DH_bsu"/>
</dbReference>
<dbReference type="Gene3D" id="2.130.10.10">
    <property type="entry name" value="YVTN repeat-like/Quinoprotein amine dehydrogenase"/>
    <property type="match status" value="1"/>
</dbReference>
<sequence>MRTASQMGPLRSISAAPSGSMRTRGVLVVADEGEPCGTPLAEIAFPDQLPESLASIFNPEWQDAFSPDWRHVASGSEEGTIRVWELDKTAMAYTERYTLGADEGSHEGASKFYHHPKFAPDGETLWFGVSSSDENSLGHIPYEDHTSVYGAQDGGSLLAFDEPWTVDDSGTVLTESENVETESVEVDGAVMEFEYWVNDAGEIVNPDQDSGPLIEFPGTNNLFGAPVGYSAIHQLSPTEFLMGTSSGYSSDFQEILDSYGEIAHATIDPDQGTFELEQRVPADAESRLADWTLVHPDGTTVYLGFDENEDEDEDREDWEAYSASLAPEDDEEPQDLDPEFSCLAGKDISWS</sequence>
<organism evidence="3 4">
    <name type="scientific">Lipingzhangella halophila</name>
    <dbReference type="NCBI Taxonomy" id="1783352"/>
    <lineage>
        <taxon>Bacteria</taxon>
        <taxon>Bacillati</taxon>
        <taxon>Actinomycetota</taxon>
        <taxon>Actinomycetes</taxon>
        <taxon>Streptosporangiales</taxon>
        <taxon>Nocardiopsidaceae</taxon>
        <taxon>Lipingzhangella</taxon>
    </lineage>
</organism>
<proteinExistence type="predicted"/>
<dbReference type="SUPFAM" id="SSF50969">
    <property type="entry name" value="YVTN repeat-like/Quinoprotein amine dehydrogenase"/>
    <property type="match status" value="1"/>
</dbReference>
<dbReference type="EMBL" id="JACHJT010000001">
    <property type="protein sequence ID" value="MBB4929819.1"/>
    <property type="molecule type" value="Genomic_DNA"/>
</dbReference>
<keyword evidence="1" id="KW-0853">WD repeat</keyword>
<feature type="region of interest" description="Disordered" evidence="2">
    <location>
        <begin position="308"/>
        <end position="351"/>
    </location>
</feature>
<accession>A0A7W7W1J8</accession>
<dbReference type="AlphaFoldDB" id="A0A7W7W1J8"/>
<feature type="compositionally biased region" description="Acidic residues" evidence="2">
    <location>
        <begin position="308"/>
        <end position="319"/>
    </location>
</feature>